<evidence type="ECO:0008006" key="3">
    <source>
        <dbReference type="Google" id="ProtNLM"/>
    </source>
</evidence>
<reference evidence="1 2" key="1">
    <citation type="submission" date="2022-07" db="EMBL/GenBank/DDBJ databases">
        <authorList>
            <person name="Xamxidin M."/>
            <person name="Wu M."/>
        </authorList>
    </citation>
    <scope>NUCLEOTIDE SEQUENCE [LARGE SCALE GENOMIC DNA]</scope>
    <source>
        <strain evidence="1 2">NBRC 111650</strain>
    </source>
</reference>
<sequence length="239" mass="25891">MPQTRLTRLLTLVAKAATGWALAMGLSACNPRSMLTKDNLLDGARAETFILSHGALCARLPTGEAIDLYARDKIPENSAVGREVKAWDLSGLLDIIQTRDGRWVVLPSSGLKALEGVHFRKAPSGENDALCFGRLWIESTVDYTENKPFGQSDAVTARFQASLKDAHMLKYFKDLKVESFDPTIFVLSTGTAYGSTLEPNFTVEMAMRPTTTGWYLAKGAVTVANAPVEKGPSVAPISP</sequence>
<comment type="caution">
    <text evidence="1">The sequence shown here is derived from an EMBL/GenBank/DDBJ whole genome shotgun (WGS) entry which is preliminary data.</text>
</comment>
<accession>A0ABT1WE13</accession>
<evidence type="ECO:0000313" key="1">
    <source>
        <dbReference type="EMBL" id="MCQ8895767.1"/>
    </source>
</evidence>
<dbReference type="EMBL" id="JANIGO010000001">
    <property type="protein sequence ID" value="MCQ8895767.1"/>
    <property type="molecule type" value="Genomic_DNA"/>
</dbReference>
<gene>
    <name evidence="1" type="ORF">NQT62_04835</name>
</gene>
<dbReference type="RefSeq" id="WP_256763476.1">
    <property type="nucleotide sequence ID" value="NZ_JANIGO010000001.1"/>
</dbReference>
<dbReference type="PROSITE" id="PS51257">
    <property type="entry name" value="PROKAR_LIPOPROTEIN"/>
    <property type="match status" value="1"/>
</dbReference>
<dbReference type="Proteomes" id="UP001204142">
    <property type="component" value="Unassembled WGS sequence"/>
</dbReference>
<proteinExistence type="predicted"/>
<name>A0ABT1WE13_9BURK</name>
<organism evidence="1 2">
    <name type="scientific">Limnobacter humi</name>
    <dbReference type="NCBI Taxonomy" id="1778671"/>
    <lineage>
        <taxon>Bacteria</taxon>
        <taxon>Pseudomonadati</taxon>
        <taxon>Pseudomonadota</taxon>
        <taxon>Betaproteobacteria</taxon>
        <taxon>Burkholderiales</taxon>
        <taxon>Burkholderiaceae</taxon>
        <taxon>Limnobacter</taxon>
    </lineage>
</organism>
<evidence type="ECO:0000313" key="2">
    <source>
        <dbReference type="Proteomes" id="UP001204142"/>
    </source>
</evidence>
<keyword evidence="2" id="KW-1185">Reference proteome</keyword>
<protein>
    <recommendedName>
        <fullName evidence="3">Lipoprotein</fullName>
    </recommendedName>
</protein>